<dbReference type="Proteomes" id="UP001501509">
    <property type="component" value="Unassembled WGS sequence"/>
</dbReference>
<reference evidence="5" key="1">
    <citation type="journal article" date="2019" name="Int. J. Syst. Evol. Microbiol.">
        <title>The Global Catalogue of Microorganisms (GCM) 10K type strain sequencing project: providing services to taxonomists for standard genome sequencing and annotation.</title>
        <authorList>
            <consortium name="The Broad Institute Genomics Platform"/>
            <consortium name="The Broad Institute Genome Sequencing Center for Infectious Disease"/>
            <person name="Wu L."/>
            <person name="Ma J."/>
        </authorList>
    </citation>
    <scope>NUCLEOTIDE SEQUENCE [LARGE SCALE GENOMIC DNA]</scope>
    <source>
        <strain evidence="5">JCM 6833</strain>
    </source>
</reference>
<keyword evidence="2" id="KW-0560">Oxidoreductase</keyword>
<dbReference type="EMBL" id="BAAATD010000012">
    <property type="protein sequence ID" value="GAA2625511.1"/>
    <property type="molecule type" value="Genomic_DNA"/>
</dbReference>
<dbReference type="Gene3D" id="3.90.180.10">
    <property type="entry name" value="Medium-chain alcohol dehydrogenases, catalytic domain"/>
    <property type="match status" value="1"/>
</dbReference>
<dbReference type="Pfam" id="PF00107">
    <property type="entry name" value="ADH_zinc_N"/>
    <property type="match status" value="1"/>
</dbReference>
<dbReference type="Pfam" id="PF08240">
    <property type="entry name" value="ADH_N"/>
    <property type="match status" value="1"/>
</dbReference>
<dbReference type="SUPFAM" id="SSF50129">
    <property type="entry name" value="GroES-like"/>
    <property type="match status" value="1"/>
</dbReference>
<dbReference type="PANTHER" id="PTHR48106:SF18">
    <property type="entry name" value="QUINONE OXIDOREDUCTASE PIG3"/>
    <property type="match status" value="1"/>
</dbReference>
<dbReference type="InterPro" id="IPR002364">
    <property type="entry name" value="Quin_OxRdtase/zeta-crystal_CS"/>
</dbReference>
<dbReference type="SMART" id="SM00829">
    <property type="entry name" value="PKS_ER"/>
    <property type="match status" value="1"/>
</dbReference>
<dbReference type="InterPro" id="IPR013154">
    <property type="entry name" value="ADH-like_N"/>
</dbReference>
<evidence type="ECO:0000313" key="4">
    <source>
        <dbReference type="EMBL" id="GAA2625511.1"/>
    </source>
</evidence>
<dbReference type="InterPro" id="IPR013149">
    <property type="entry name" value="ADH-like_C"/>
</dbReference>
<dbReference type="InterPro" id="IPR011032">
    <property type="entry name" value="GroES-like_sf"/>
</dbReference>
<dbReference type="InterPro" id="IPR036291">
    <property type="entry name" value="NAD(P)-bd_dom_sf"/>
</dbReference>
<protein>
    <submittedName>
        <fullName evidence="4">Zinc-binding dehydrogenase</fullName>
    </submittedName>
</protein>
<dbReference type="SUPFAM" id="SSF51735">
    <property type="entry name" value="NAD(P)-binding Rossmann-fold domains"/>
    <property type="match status" value="1"/>
</dbReference>
<feature type="domain" description="Enoyl reductase (ER)" evidence="3">
    <location>
        <begin position="13"/>
        <end position="349"/>
    </location>
</feature>
<dbReference type="PANTHER" id="PTHR48106">
    <property type="entry name" value="QUINONE OXIDOREDUCTASE PIG3-RELATED"/>
    <property type="match status" value="1"/>
</dbReference>
<gene>
    <name evidence="4" type="ORF">GCM10010411_72780</name>
</gene>
<organism evidence="4 5">
    <name type="scientific">Actinomadura fulvescens</name>
    <dbReference type="NCBI Taxonomy" id="46160"/>
    <lineage>
        <taxon>Bacteria</taxon>
        <taxon>Bacillati</taxon>
        <taxon>Actinomycetota</taxon>
        <taxon>Actinomycetes</taxon>
        <taxon>Streptosporangiales</taxon>
        <taxon>Thermomonosporaceae</taxon>
        <taxon>Actinomadura</taxon>
    </lineage>
</organism>
<accession>A0ABP6CSP2</accession>
<dbReference type="RefSeq" id="WP_344547034.1">
    <property type="nucleotide sequence ID" value="NZ_BAAATD010000012.1"/>
</dbReference>
<sequence length="351" mass="36922">MSEMTAVRIYEHGGPEVLKVERVPVPAPAVGEVLVRVRATSVNWWDAGYRKGIVQPRPGVPALPLPFQLGREAAGEVAAIGDNVEHFAVGDRVVVMTCPACGRCASCRRGDDNLCQDTELPGHQRFGGYAEYVTAPQHGLLQAPDGVDFETLACVLWSYGTVLHMVNARARVQPGDIVLVTGASGGMGTAALQLSKLAGARQIIALTGSPGKRDALLAAGADIALNYKDTDILDKIRTHTGGAGVDVVLDNVGGPMVALAIKAARLGGRIVLAAVMGGRTAEIHIGEIFAKHLDILGTRASTRREQELVLQFAAGRKIAPVIGARYPLTEAEAAHRALDAGEHIGKIVLVP</sequence>
<name>A0ABP6CSP2_9ACTN</name>
<evidence type="ECO:0000256" key="2">
    <source>
        <dbReference type="ARBA" id="ARBA00023002"/>
    </source>
</evidence>
<evidence type="ECO:0000259" key="3">
    <source>
        <dbReference type="SMART" id="SM00829"/>
    </source>
</evidence>
<comment type="caution">
    <text evidence="4">The sequence shown here is derived from an EMBL/GenBank/DDBJ whole genome shotgun (WGS) entry which is preliminary data.</text>
</comment>
<keyword evidence="1" id="KW-0521">NADP</keyword>
<dbReference type="PROSITE" id="PS01162">
    <property type="entry name" value="QOR_ZETA_CRYSTAL"/>
    <property type="match status" value="1"/>
</dbReference>
<dbReference type="InterPro" id="IPR020843">
    <property type="entry name" value="ER"/>
</dbReference>
<keyword evidence="5" id="KW-1185">Reference proteome</keyword>
<evidence type="ECO:0000313" key="5">
    <source>
        <dbReference type="Proteomes" id="UP001501509"/>
    </source>
</evidence>
<proteinExistence type="predicted"/>
<evidence type="ECO:0000256" key="1">
    <source>
        <dbReference type="ARBA" id="ARBA00022857"/>
    </source>
</evidence>